<evidence type="ECO:0000313" key="4">
    <source>
        <dbReference type="Proteomes" id="UP001139011"/>
    </source>
</evidence>
<evidence type="ECO:0000313" key="3">
    <source>
        <dbReference type="EMBL" id="MCK6256183.1"/>
    </source>
</evidence>
<dbReference type="RefSeq" id="WP_248251888.1">
    <property type="nucleotide sequence ID" value="NZ_JAIWJX010000002.1"/>
</dbReference>
<dbReference type="PROSITE" id="PS00893">
    <property type="entry name" value="NUDIX_BOX"/>
    <property type="match status" value="1"/>
</dbReference>
<dbReference type="InterPro" id="IPR020084">
    <property type="entry name" value="NUDIX_hydrolase_CS"/>
</dbReference>
<name>A0A9X2BG34_9BACL</name>
<dbReference type="InterPro" id="IPR000086">
    <property type="entry name" value="NUDIX_hydrolase_dom"/>
</dbReference>
<comment type="caution">
    <text evidence="3">The sequence shown here is derived from an EMBL/GenBank/DDBJ whole genome shotgun (WGS) entry which is preliminary data.</text>
</comment>
<protein>
    <submittedName>
        <fullName evidence="3">NUDIX domain-containing protein</fullName>
    </submittedName>
</protein>
<dbReference type="GO" id="GO:0016787">
    <property type="term" value="F:hydrolase activity"/>
    <property type="evidence" value="ECO:0007669"/>
    <property type="project" value="UniProtKB-KW"/>
</dbReference>
<dbReference type="PROSITE" id="PS51462">
    <property type="entry name" value="NUDIX"/>
    <property type="match status" value="1"/>
</dbReference>
<dbReference type="Gene3D" id="3.90.79.10">
    <property type="entry name" value="Nucleoside Triphosphate Pyrophosphohydrolase"/>
    <property type="match status" value="1"/>
</dbReference>
<feature type="domain" description="Nudix hydrolase" evidence="2">
    <location>
        <begin position="8"/>
        <end position="157"/>
    </location>
</feature>
<dbReference type="InterPro" id="IPR015797">
    <property type="entry name" value="NUDIX_hydrolase-like_dom_sf"/>
</dbReference>
<reference evidence="3" key="1">
    <citation type="submission" date="2021-09" db="EMBL/GenBank/DDBJ databases">
        <title>Genome analysis of Fictibacillus sp. KIGAM418 isolated from marine sediment.</title>
        <authorList>
            <person name="Seo M.-J."/>
            <person name="Cho E.-S."/>
            <person name="Hwang C.Y."/>
        </authorList>
    </citation>
    <scope>NUCLEOTIDE SEQUENCE</scope>
    <source>
        <strain evidence="3">KIGAM418</strain>
    </source>
</reference>
<evidence type="ECO:0000256" key="1">
    <source>
        <dbReference type="ARBA" id="ARBA00022801"/>
    </source>
</evidence>
<proteinExistence type="predicted"/>
<keyword evidence="4" id="KW-1185">Reference proteome</keyword>
<keyword evidence="1" id="KW-0378">Hydrolase</keyword>
<accession>A0A9X2BG34</accession>
<dbReference type="AlphaFoldDB" id="A0A9X2BG34"/>
<organism evidence="3 4">
    <name type="scientific">Fictibacillus marinisediminis</name>
    <dbReference type="NCBI Taxonomy" id="2878389"/>
    <lineage>
        <taxon>Bacteria</taxon>
        <taxon>Bacillati</taxon>
        <taxon>Bacillota</taxon>
        <taxon>Bacilli</taxon>
        <taxon>Bacillales</taxon>
        <taxon>Fictibacillaceae</taxon>
        <taxon>Fictibacillus</taxon>
    </lineage>
</organism>
<evidence type="ECO:0000259" key="2">
    <source>
        <dbReference type="PROSITE" id="PS51462"/>
    </source>
</evidence>
<dbReference type="Pfam" id="PF00293">
    <property type="entry name" value="NUDIX"/>
    <property type="match status" value="1"/>
</dbReference>
<sequence>MRAIEFEKQFVTAGIFVFYKGLFPFQIGPTRKGDQLGVVRLGGHREENETPIETAVRELREESGMNVKPIHSPVTYHTPSWNYPETKVRAQDSQGMAPVLIKGVNGEYSVMYFGESMDKPVPSSEARAIVLLKPADIVLICSRTLTFGEYITRNGIVVEREKMDRNLNLVPFPQLRFLSRLLKENPAWLKGI</sequence>
<gene>
    <name evidence="3" type="ORF">LCY76_06150</name>
</gene>
<dbReference type="Proteomes" id="UP001139011">
    <property type="component" value="Unassembled WGS sequence"/>
</dbReference>
<dbReference type="EMBL" id="JAIWJX010000002">
    <property type="protein sequence ID" value="MCK6256183.1"/>
    <property type="molecule type" value="Genomic_DNA"/>
</dbReference>
<dbReference type="SUPFAM" id="SSF55811">
    <property type="entry name" value="Nudix"/>
    <property type="match status" value="1"/>
</dbReference>